<keyword evidence="5" id="KW-1003">Cell membrane</keyword>
<keyword evidence="8" id="KW-0653">Protein transport</keyword>
<name>A0ABR9QJN3_9BACI</name>
<dbReference type="SUPFAM" id="SSF52540">
    <property type="entry name" value="P-loop containing nucleoside triphosphate hydrolases"/>
    <property type="match status" value="1"/>
</dbReference>
<evidence type="ECO:0000256" key="9">
    <source>
        <dbReference type="ARBA" id="ARBA00023134"/>
    </source>
</evidence>
<dbReference type="RefSeq" id="WP_193536628.1">
    <property type="nucleotide sequence ID" value="NZ_JADCLJ010000020.1"/>
</dbReference>
<dbReference type="PANTHER" id="PTHR43134">
    <property type="entry name" value="SIGNAL RECOGNITION PARTICLE RECEPTOR SUBUNIT ALPHA"/>
    <property type="match status" value="1"/>
</dbReference>
<evidence type="ECO:0000313" key="16">
    <source>
        <dbReference type="Proteomes" id="UP001516662"/>
    </source>
</evidence>
<evidence type="ECO:0000259" key="14">
    <source>
        <dbReference type="SMART" id="SM00962"/>
    </source>
</evidence>
<comment type="caution">
    <text evidence="15">The sequence shown here is derived from an EMBL/GenBank/DDBJ whole genome shotgun (WGS) entry which is preliminary data.</text>
</comment>
<dbReference type="Proteomes" id="UP001516662">
    <property type="component" value="Unassembled WGS sequence"/>
</dbReference>
<keyword evidence="15" id="KW-0966">Cell projection</keyword>
<evidence type="ECO:0000256" key="1">
    <source>
        <dbReference type="ARBA" id="ARBA00004413"/>
    </source>
</evidence>
<evidence type="ECO:0000256" key="7">
    <source>
        <dbReference type="ARBA" id="ARBA00022795"/>
    </source>
</evidence>
<dbReference type="SMART" id="SM00962">
    <property type="entry name" value="SRP54"/>
    <property type="match status" value="1"/>
</dbReference>
<evidence type="ECO:0000256" key="10">
    <source>
        <dbReference type="ARBA" id="ARBA00023136"/>
    </source>
</evidence>
<comment type="function">
    <text evidence="12">Necessary for flagellar biosynthesis. May be involved in translocation of the flagellum.</text>
</comment>
<dbReference type="InterPro" id="IPR020006">
    <property type="entry name" value="FlhF"/>
</dbReference>
<evidence type="ECO:0000256" key="3">
    <source>
        <dbReference type="ARBA" id="ARBA00014919"/>
    </source>
</evidence>
<dbReference type="Pfam" id="PF00448">
    <property type="entry name" value="SRP54"/>
    <property type="match status" value="1"/>
</dbReference>
<dbReference type="InterPro" id="IPR000897">
    <property type="entry name" value="SRP54_GTPase_dom"/>
</dbReference>
<evidence type="ECO:0000256" key="13">
    <source>
        <dbReference type="NCBIfam" id="TIGR03499"/>
    </source>
</evidence>
<dbReference type="InterPro" id="IPR047040">
    <property type="entry name" value="FlhF__GTPase_dom"/>
</dbReference>
<dbReference type="InterPro" id="IPR027417">
    <property type="entry name" value="P-loop_NTPase"/>
</dbReference>
<keyword evidence="15" id="KW-0969">Cilium</keyword>
<dbReference type="EMBL" id="JADCLJ010000020">
    <property type="protein sequence ID" value="MBE4908711.1"/>
    <property type="molecule type" value="Genomic_DNA"/>
</dbReference>
<keyword evidence="11" id="KW-1006">Bacterial flagellum protein export</keyword>
<gene>
    <name evidence="15" type="primary">flhF</name>
    <name evidence="15" type="ORF">IMZ08_11655</name>
</gene>
<comment type="subcellular location">
    <subcellularLocation>
        <location evidence="1">Cell membrane</location>
        <topology evidence="1">Peripheral membrane protein</topology>
        <orientation evidence="1">Cytoplasmic side</orientation>
    </subcellularLocation>
</comment>
<keyword evidence="4" id="KW-0813">Transport</keyword>
<keyword evidence="9" id="KW-0342">GTP-binding</keyword>
<keyword evidence="16" id="KW-1185">Reference proteome</keyword>
<sequence length="388" mass="43683">MKVKKFIAKSMPEAMKQIRSELGSDAVILNSKVVQRGGFLGFFTTKNIEVIAAIDPVQPQNIKPVVKEKPKKSFEQPKKEIPSFEGIVTTNVVNNDNSELIKEIQSLRDMMQDISTGISTSFEHYPEPLKDLNKQLIQQEVCDTIRQDVLTHLIERWYLTNATASTEEVFKWGKEFLIQRLGAHQFGGITYQKKYINVVGPTGVGKTTTLAKIAAECLLKDNKKVAFITTDTYRIAAIDQLKTYAKILGIPIEVSYNISDFKAAKEKFKDYDIVLIDTAGRNFRNKQYVDDLRGIIDFNEEIETLLVLSLASKLSDMKDIYKQFSLVKIDKFIFTKVDETSVYGPMINLLNESGLGVAYLTNGQNVPDDIKVASPDSVVNTIFGDEKL</sequence>
<dbReference type="CDD" id="cd17873">
    <property type="entry name" value="FlhF"/>
    <property type="match status" value="1"/>
</dbReference>
<keyword evidence="7" id="KW-1005">Bacterial flagellum biogenesis</keyword>
<evidence type="ECO:0000256" key="4">
    <source>
        <dbReference type="ARBA" id="ARBA00022448"/>
    </source>
</evidence>
<reference evidence="15 16" key="1">
    <citation type="submission" date="2020-10" db="EMBL/GenBank/DDBJ databases">
        <title>Bacillus sp. HD4P25, an endophyte from a halophyte.</title>
        <authorList>
            <person name="Sun J.-Q."/>
        </authorList>
    </citation>
    <scope>NUCLEOTIDE SEQUENCE [LARGE SCALE GENOMIC DNA]</scope>
    <source>
        <strain evidence="15 16">YIM 93174</strain>
    </source>
</reference>
<evidence type="ECO:0000256" key="6">
    <source>
        <dbReference type="ARBA" id="ARBA00022741"/>
    </source>
</evidence>
<organism evidence="15 16">
    <name type="scientific">Litchfieldia luteola</name>
    <dbReference type="NCBI Taxonomy" id="682179"/>
    <lineage>
        <taxon>Bacteria</taxon>
        <taxon>Bacillati</taxon>
        <taxon>Bacillota</taxon>
        <taxon>Bacilli</taxon>
        <taxon>Bacillales</taxon>
        <taxon>Bacillaceae</taxon>
        <taxon>Litchfieldia</taxon>
    </lineage>
</organism>
<comment type="similarity">
    <text evidence="2">Belongs to the GTP-binding SRP family.</text>
</comment>
<keyword evidence="10" id="KW-0472">Membrane</keyword>
<dbReference type="Gene3D" id="3.40.50.300">
    <property type="entry name" value="P-loop containing nucleotide triphosphate hydrolases"/>
    <property type="match status" value="1"/>
</dbReference>
<dbReference type="PANTHER" id="PTHR43134:SF3">
    <property type="entry name" value="FLAGELLAR BIOSYNTHESIS PROTEIN FLHF"/>
    <property type="match status" value="1"/>
</dbReference>
<evidence type="ECO:0000256" key="11">
    <source>
        <dbReference type="ARBA" id="ARBA00023225"/>
    </source>
</evidence>
<evidence type="ECO:0000313" key="15">
    <source>
        <dbReference type="EMBL" id="MBE4908711.1"/>
    </source>
</evidence>
<evidence type="ECO:0000256" key="2">
    <source>
        <dbReference type="ARBA" id="ARBA00008531"/>
    </source>
</evidence>
<protein>
    <recommendedName>
        <fullName evidence="3 13">Flagellar biosynthesis protein FlhF</fullName>
    </recommendedName>
</protein>
<dbReference type="NCBIfam" id="TIGR03499">
    <property type="entry name" value="FlhF"/>
    <property type="match status" value="1"/>
</dbReference>
<evidence type="ECO:0000256" key="8">
    <source>
        <dbReference type="ARBA" id="ARBA00022927"/>
    </source>
</evidence>
<keyword evidence="6" id="KW-0547">Nucleotide-binding</keyword>
<evidence type="ECO:0000256" key="5">
    <source>
        <dbReference type="ARBA" id="ARBA00022475"/>
    </source>
</evidence>
<dbReference type="Gene3D" id="1.20.120.1380">
    <property type="entry name" value="Flagellar FlhF biosynthesis protein, N domain"/>
    <property type="match status" value="1"/>
</dbReference>
<proteinExistence type="inferred from homology"/>
<keyword evidence="15" id="KW-0282">Flagellum</keyword>
<feature type="domain" description="SRP54-type proteins GTP-binding" evidence="14">
    <location>
        <begin position="193"/>
        <end position="384"/>
    </location>
</feature>
<accession>A0ABR9QJN3</accession>
<evidence type="ECO:0000256" key="12">
    <source>
        <dbReference type="ARBA" id="ARBA00025337"/>
    </source>
</evidence>